<keyword evidence="1" id="KW-1133">Transmembrane helix</keyword>
<evidence type="ECO:0000256" key="1">
    <source>
        <dbReference type="SAM" id="Phobius"/>
    </source>
</evidence>
<dbReference type="Proteomes" id="UP000178851">
    <property type="component" value="Unassembled WGS sequence"/>
</dbReference>
<feature type="transmembrane region" description="Helical" evidence="1">
    <location>
        <begin position="190"/>
        <end position="209"/>
    </location>
</feature>
<evidence type="ECO:0000313" key="4">
    <source>
        <dbReference type="Proteomes" id="UP000178851"/>
    </source>
</evidence>
<accession>A0A1F7YHG8</accession>
<sequence>MKNIIKISFLLVFAILIFTPTSVGAHQPRINEQTETIVVNPEVSKVYYGKLGGKSPTYIINSDKTFNLYVNVLVPDIKDATKNVSAVIFKDANFYSPIAILDATKFEWIHFWEKFGRDWYWQGPEYKARVDAGKYEILIWSNNNDSKYALAIGEIETFNGKEIINALKLIPKIKRDFFNESPIGLILSPFGWGYILIMYVLAFVTGLIYRAILKKFTKNIDKKDRLFRLALGIGLLIWAITTTWNPILLFLSGFAIFKAIHKNTRPAN</sequence>
<feature type="transmembrane region" description="Helical" evidence="1">
    <location>
        <begin position="229"/>
        <end position="257"/>
    </location>
</feature>
<evidence type="ECO:0000313" key="3">
    <source>
        <dbReference type="EMBL" id="OGM26620.1"/>
    </source>
</evidence>
<protein>
    <submittedName>
        <fullName evidence="3">Uncharacterized protein</fullName>
    </submittedName>
</protein>
<comment type="caution">
    <text evidence="3">The sequence shown here is derived from an EMBL/GenBank/DDBJ whole genome shotgun (WGS) entry which is preliminary data.</text>
</comment>
<gene>
    <name evidence="3" type="ORF">A2627_01195</name>
</gene>
<keyword evidence="1" id="KW-0812">Transmembrane</keyword>
<proteinExistence type="predicted"/>
<feature type="chain" id="PRO_5009533802" evidence="2">
    <location>
        <begin position="26"/>
        <end position="268"/>
    </location>
</feature>
<dbReference type="AlphaFoldDB" id="A0A1F7YHG8"/>
<organism evidence="3 4">
    <name type="scientific">Candidatus Woesebacteria bacterium RIFCSPHIGHO2_01_FULL_39_28</name>
    <dbReference type="NCBI Taxonomy" id="1802496"/>
    <lineage>
        <taxon>Bacteria</taxon>
        <taxon>Candidatus Woeseibacteriota</taxon>
    </lineage>
</organism>
<name>A0A1F7YHG8_9BACT</name>
<reference evidence="3 4" key="1">
    <citation type="journal article" date="2016" name="Nat. Commun.">
        <title>Thousands of microbial genomes shed light on interconnected biogeochemical processes in an aquifer system.</title>
        <authorList>
            <person name="Anantharaman K."/>
            <person name="Brown C.T."/>
            <person name="Hug L.A."/>
            <person name="Sharon I."/>
            <person name="Castelle C.J."/>
            <person name="Probst A.J."/>
            <person name="Thomas B.C."/>
            <person name="Singh A."/>
            <person name="Wilkins M.J."/>
            <person name="Karaoz U."/>
            <person name="Brodie E.L."/>
            <person name="Williams K.H."/>
            <person name="Hubbard S.S."/>
            <person name="Banfield J.F."/>
        </authorList>
    </citation>
    <scope>NUCLEOTIDE SEQUENCE [LARGE SCALE GENOMIC DNA]</scope>
</reference>
<evidence type="ECO:0000256" key="2">
    <source>
        <dbReference type="SAM" id="SignalP"/>
    </source>
</evidence>
<feature type="signal peptide" evidence="2">
    <location>
        <begin position="1"/>
        <end position="25"/>
    </location>
</feature>
<keyword evidence="2" id="KW-0732">Signal</keyword>
<keyword evidence="1" id="KW-0472">Membrane</keyword>
<dbReference type="EMBL" id="MGGI01000012">
    <property type="protein sequence ID" value="OGM26620.1"/>
    <property type="molecule type" value="Genomic_DNA"/>
</dbReference>